<sequence>MEQQQQQPEELTSYTLRMIAEQKPDDIFDIIDQIQLLSTMLMDIRKEFYEELETIIGIEMERFSMEKYQQRQQQQQQSNDS</sequence>
<accession>A0A1Y3BRA8</accession>
<reference evidence="1 2" key="1">
    <citation type="submission" date="2017-03" db="EMBL/GenBank/DDBJ databases">
        <title>Genome Survey of Euroglyphus maynei.</title>
        <authorList>
            <person name="Arlian L.G."/>
            <person name="Morgan M.S."/>
            <person name="Rider S.D."/>
        </authorList>
    </citation>
    <scope>NUCLEOTIDE SEQUENCE [LARGE SCALE GENOMIC DNA]</scope>
    <source>
        <strain evidence="1">Arlian Lab</strain>
        <tissue evidence="1">Whole body</tissue>
    </source>
</reference>
<comment type="caution">
    <text evidence="1">The sequence shown here is derived from an EMBL/GenBank/DDBJ whole genome shotgun (WGS) entry which is preliminary data.</text>
</comment>
<dbReference type="AlphaFoldDB" id="A0A1Y3BRA8"/>
<proteinExistence type="predicted"/>
<protein>
    <submittedName>
        <fullName evidence="1">Uncharacterized protein</fullName>
    </submittedName>
</protein>
<dbReference type="EMBL" id="MUJZ01007769">
    <property type="protein sequence ID" value="OTF82584.1"/>
    <property type="molecule type" value="Genomic_DNA"/>
</dbReference>
<organism evidence="1 2">
    <name type="scientific">Euroglyphus maynei</name>
    <name type="common">Mayne's house dust mite</name>
    <dbReference type="NCBI Taxonomy" id="6958"/>
    <lineage>
        <taxon>Eukaryota</taxon>
        <taxon>Metazoa</taxon>
        <taxon>Ecdysozoa</taxon>
        <taxon>Arthropoda</taxon>
        <taxon>Chelicerata</taxon>
        <taxon>Arachnida</taxon>
        <taxon>Acari</taxon>
        <taxon>Acariformes</taxon>
        <taxon>Sarcoptiformes</taxon>
        <taxon>Astigmata</taxon>
        <taxon>Psoroptidia</taxon>
        <taxon>Analgoidea</taxon>
        <taxon>Pyroglyphidae</taxon>
        <taxon>Pyroglyphinae</taxon>
        <taxon>Euroglyphus</taxon>
    </lineage>
</organism>
<evidence type="ECO:0000313" key="2">
    <source>
        <dbReference type="Proteomes" id="UP000194236"/>
    </source>
</evidence>
<gene>
    <name evidence="1" type="ORF">BLA29_013649</name>
</gene>
<dbReference type="Proteomes" id="UP000194236">
    <property type="component" value="Unassembled WGS sequence"/>
</dbReference>
<evidence type="ECO:0000313" key="1">
    <source>
        <dbReference type="EMBL" id="OTF82584.1"/>
    </source>
</evidence>
<name>A0A1Y3BRA8_EURMA</name>
<keyword evidence="2" id="KW-1185">Reference proteome</keyword>